<evidence type="ECO:0000256" key="2">
    <source>
        <dbReference type="ARBA" id="ARBA00004514"/>
    </source>
</evidence>
<dbReference type="InterPro" id="IPR001452">
    <property type="entry name" value="SH3_domain"/>
</dbReference>
<evidence type="ECO:0000256" key="3">
    <source>
        <dbReference type="ARBA" id="ARBA00022443"/>
    </source>
</evidence>
<gene>
    <name evidence="18 19 20 21" type="primary">Rusc2</name>
</gene>
<comment type="subcellular location">
    <subcellularLocation>
        <location evidence="1">Cell membrane</location>
    </subcellularLocation>
    <subcellularLocation>
        <location evidence="2">Cytoplasm</location>
        <location evidence="2">Cytosol</location>
    </subcellularLocation>
</comment>
<feature type="compositionally biased region" description="Basic and acidic residues" evidence="14">
    <location>
        <begin position="90"/>
        <end position="100"/>
    </location>
</feature>
<name>A0A1U8C6J4_MESAU</name>
<dbReference type="SMART" id="SM00326">
    <property type="entry name" value="SH3"/>
    <property type="match status" value="1"/>
</dbReference>
<dbReference type="PANTHER" id="PTHR15591">
    <property type="entry name" value="RUN AND SH3 DOMAIN CONTAINING"/>
    <property type="match status" value="1"/>
</dbReference>
<keyword evidence="3 13" id="KW-0728">SH3 domain</keyword>
<dbReference type="Proteomes" id="UP000886700">
    <property type="component" value="Unplaced"/>
</dbReference>
<keyword evidence="17" id="KW-1185">Reference proteome</keyword>
<evidence type="ECO:0000256" key="4">
    <source>
        <dbReference type="ARBA" id="ARBA00022475"/>
    </source>
</evidence>
<evidence type="ECO:0000256" key="13">
    <source>
        <dbReference type="PROSITE-ProRule" id="PRU00192"/>
    </source>
</evidence>
<dbReference type="SUPFAM" id="SSF140741">
    <property type="entry name" value="RUN domain-like"/>
    <property type="match status" value="1"/>
</dbReference>
<feature type="compositionally biased region" description="Low complexity" evidence="14">
    <location>
        <begin position="1232"/>
        <end position="1242"/>
    </location>
</feature>
<dbReference type="PROSITE" id="PS50002">
    <property type="entry name" value="SH3"/>
    <property type="match status" value="1"/>
</dbReference>
<evidence type="ECO:0000256" key="12">
    <source>
        <dbReference type="ARBA" id="ARBA00081448"/>
    </source>
</evidence>
<feature type="compositionally biased region" description="Gly residues" evidence="14">
    <location>
        <begin position="200"/>
        <end position="209"/>
    </location>
</feature>
<sequence>MPLFELSKMDSPPKLTGETLIVHHIPLVHCQVPDRQRCGGASGGSGGPRPSPFCTAELGLTQADQDPGQADSLLCNSVHSAPGASTRSADSIKSRSRDGRGPGAPKRHNPFLVQGNVGETGLCGLYDGSTVDSATQQSFHLHSGTQPTFHLPWGAARGRPAVVEGQEQQPAITLGAQQGSAGHCCRPELDSETMELDECGGPGGSGGGASDPSAFPFHQEWKLSSDESPRSPGRPGSGAQHCRCSSTSSQSEAADQSMGYVSDSSCNSSDGVLVTFSTLYSKMHGSSRANLNSVPQSCSESSFCSHSDPGAFYLDLQPSPAESKMSCESHHPENGDREEGCGCPHASSPEVDANCNSYRPHCEPCPAVADLTACFQSQARLVVATQNYYKLVTCDLSSQSSPSPAGSSITSCSEEHTKISPPPGPGSDPDPSQPSEYYLFQKPDSQPEEQEAGSSPTEAATATGPAVLEGQVYTNTSPPNLSTGRQRSRSYDRSLERSPPVRLGSLERMLSCPVRLSEGPAALVGSASPPKRVTSFAELAKGRKKAAAGSGSPPLRVSVGDSSQEFSPILEAQQDRAGPLDEGTRCSHSLPSMPLGPSLDLLGPEPWSTQLCQGSQSSEMPLPSLRAAGQGPLAQLMDAGPALPGSPANSHTQRDARARADGGGTESRPVLRYSKEQRPTTLPIQPFVFQHHFPKQLAKARALHSLSQIYSLAGCSRAQQPAALAVPAAPAPPGEPQAPAPHTTGRGARKAGPEPETSRPSPLGSYSPVRIAGPFGPSTDSSASASCSPPPEQATAAQSLPTWSHTCPTVRPATSQQPLKEDQKIPTLAEYRLHGTGSLPPLGSWRSGFSRAESLARGGGEGSMASRPNNANHLSPQALKWREYRRKNPLGPPALSGSLDRRPQEARLARRNPIFEFSGSLGTASHLNCRLNGQVAKPLPLACPDLQDPFSLAEKPPAEFCLSPDGTSEAISIDVLQKKGLVKAVNTAVDLIVAHFGTSRDPGVKAKLGNSSVSPNVGHLVLKYLCPAVQAVLEDGLKAFVLDVIIGQRKNMPWSVVEASTQLGPSTKVLHGLYNKVSQFPELTSHTMRFNAFILGLLNIRSLEFWFNHLYNHEDIIQTHYQPWGFLRAAHTVCPGLFEELLLLLQPLALLPFSLDLLFQHRLLQSGRQQRQHKELLRVSQDLLLSAHSTLQLARARGQEGPGDMDRAAPGERVKGVGASEGGEEDEEDSEGAVGSSEPGRWARGGQAGWWYQLMQSSQVYIEGTAEGSRFPRSSSSEKKKGVGSGRPSQAPPPREGVVEGAEACPAPEEALGQERGWPFWMGSPPDSVLAELRRSREREGPVAPPTENEERTAEPAPGGIKWGHLFGSRKAQREARPTSRLPSDWLSLDRSVFQLVAQTMGARREPEPRDSLQEPHSPALPSKPPCEVQALCHHLATGPGQLSFHKGDILRVLGPAGGDWLRCSRGPDTGLVPLAYVTLTPTPSSPPGSSQN</sequence>
<dbReference type="GO" id="GO:0031410">
    <property type="term" value="C:cytoplasmic vesicle"/>
    <property type="evidence" value="ECO:0007669"/>
    <property type="project" value="Ensembl"/>
</dbReference>
<organism evidence="17 20">
    <name type="scientific">Mesocricetus auratus</name>
    <name type="common">Golden hamster</name>
    <dbReference type="NCBI Taxonomy" id="10036"/>
    <lineage>
        <taxon>Eukaryota</taxon>
        <taxon>Metazoa</taxon>
        <taxon>Chordata</taxon>
        <taxon>Craniata</taxon>
        <taxon>Vertebrata</taxon>
        <taxon>Euteleostomi</taxon>
        <taxon>Mammalia</taxon>
        <taxon>Eutheria</taxon>
        <taxon>Euarchontoglires</taxon>
        <taxon>Glires</taxon>
        <taxon>Rodentia</taxon>
        <taxon>Myomorpha</taxon>
        <taxon>Muroidea</taxon>
        <taxon>Cricetidae</taxon>
        <taxon>Cricetinae</taxon>
        <taxon>Mesocricetus</taxon>
    </lineage>
</organism>
<dbReference type="CTD" id="9853"/>
<dbReference type="GO" id="GO:0005886">
    <property type="term" value="C:plasma membrane"/>
    <property type="evidence" value="ECO:0007669"/>
    <property type="project" value="UniProtKB-SubCell"/>
</dbReference>
<feature type="compositionally biased region" description="Basic and acidic residues" evidence="14">
    <location>
        <begin position="1332"/>
        <end position="1341"/>
    </location>
</feature>
<dbReference type="Pfam" id="PF07653">
    <property type="entry name" value="SH3_2"/>
    <property type="match status" value="1"/>
</dbReference>
<evidence type="ECO:0000313" key="19">
    <source>
        <dbReference type="RefSeq" id="XP_012975080.1"/>
    </source>
</evidence>
<feature type="compositionally biased region" description="Pro residues" evidence="14">
    <location>
        <begin position="729"/>
        <end position="739"/>
    </location>
</feature>
<evidence type="ECO:0000256" key="10">
    <source>
        <dbReference type="ARBA" id="ARBA00068554"/>
    </source>
</evidence>
<dbReference type="InterPro" id="IPR047343">
    <property type="entry name" value="RUSC1_2"/>
</dbReference>
<feature type="compositionally biased region" description="Acidic residues" evidence="14">
    <location>
        <begin position="1222"/>
        <end position="1231"/>
    </location>
</feature>
<feature type="region of interest" description="Disordered" evidence="14">
    <location>
        <begin position="543"/>
        <end position="562"/>
    </location>
</feature>
<evidence type="ECO:0000256" key="6">
    <source>
        <dbReference type="ARBA" id="ARBA00022553"/>
    </source>
</evidence>
<dbReference type="InterPro" id="IPR036028">
    <property type="entry name" value="SH3-like_dom_sf"/>
</dbReference>
<feature type="region of interest" description="Disordered" evidence="14">
    <location>
        <begin position="65"/>
        <end position="113"/>
    </location>
</feature>
<evidence type="ECO:0000259" key="16">
    <source>
        <dbReference type="PROSITE" id="PS50826"/>
    </source>
</evidence>
<keyword evidence="4" id="KW-1003">Cell membrane</keyword>
<dbReference type="GO" id="GO:0031267">
    <property type="term" value="F:small GTPase binding"/>
    <property type="evidence" value="ECO:0007669"/>
    <property type="project" value="Ensembl"/>
</dbReference>
<feature type="region of interest" description="Disordered" evidence="14">
    <location>
        <begin position="1195"/>
        <end position="1242"/>
    </location>
</feature>
<comment type="function">
    <text evidence="8">Associates with the adapter-like complex 4 (AP-4) and may therefore play a role in vesicular trafficking of proteins at the trans-Golgi network.</text>
</comment>
<dbReference type="RefSeq" id="XP_021087850.1">
    <property type="nucleotide sequence ID" value="XM_021232191.1"/>
</dbReference>
<evidence type="ECO:0000256" key="1">
    <source>
        <dbReference type="ARBA" id="ARBA00004236"/>
    </source>
</evidence>
<feature type="region of interest" description="Disordered" evidence="14">
    <location>
        <begin position="396"/>
        <end position="502"/>
    </location>
</feature>
<evidence type="ECO:0000256" key="8">
    <source>
        <dbReference type="ARBA" id="ARBA00054808"/>
    </source>
</evidence>
<dbReference type="STRING" id="10036.ENSMAUP00000014011"/>
<feature type="compositionally biased region" description="Polar residues" evidence="14">
    <location>
        <begin position="74"/>
        <end position="89"/>
    </location>
</feature>
<dbReference type="KEGG" id="maua:101834119"/>
<dbReference type="SUPFAM" id="SSF50044">
    <property type="entry name" value="SH3-domain"/>
    <property type="match status" value="1"/>
</dbReference>
<dbReference type="FunFam" id="2.30.30.40:FF:000228">
    <property type="entry name" value="RUN and SH3 domain containing 2"/>
    <property type="match status" value="1"/>
</dbReference>
<dbReference type="GeneID" id="101834119"/>
<evidence type="ECO:0000313" key="20">
    <source>
        <dbReference type="RefSeq" id="XP_012975082.1"/>
    </source>
</evidence>
<evidence type="ECO:0000259" key="15">
    <source>
        <dbReference type="PROSITE" id="PS50002"/>
    </source>
</evidence>
<proteinExistence type="predicted"/>
<feature type="region of interest" description="Disordered" evidence="14">
    <location>
        <begin position="1266"/>
        <end position="1383"/>
    </location>
</feature>
<protein>
    <recommendedName>
        <fullName evidence="10">AP-4 complex accessory subunit RUSC2</fullName>
    </recommendedName>
    <alternativeName>
        <fullName evidence="12">Interacting protein of Rab1</fullName>
    </alternativeName>
    <alternativeName>
        <fullName evidence="11">RUN and SH3 domain-containing protein 2</fullName>
    </alternativeName>
</protein>
<feature type="region of interest" description="Disordered" evidence="14">
    <location>
        <begin position="724"/>
        <end position="820"/>
    </location>
</feature>
<feature type="region of interest" description="Disordered" evidence="14">
    <location>
        <begin position="193"/>
        <end position="248"/>
    </location>
</feature>
<dbReference type="GeneTree" id="ENSGT00900000141033"/>
<dbReference type="InterPro" id="IPR037213">
    <property type="entry name" value="Run_dom_sf"/>
</dbReference>
<evidence type="ECO:0000313" key="17">
    <source>
        <dbReference type="Proteomes" id="UP000886700"/>
    </source>
</evidence>
<keyword evidence="5" id="KW-0963">Cytoplasm</keyword>
<evidence type="ECO:0000256" key="5">
    <source>
        <dbReference type="ARBA" id="ARBA00022490"/>
    </source>
</evidence>
<dbReference type="PANTHER" id="PTHR15591:SF14">
    <property type="entry name" value="AP-4 COMPLEX ACCESSORY SUBUNIT RUSC2"/>
    <property type="match status" value="1"/>
</dbReference>
<dbReference type="InterPro" id="IPR004012">
    <property type="entry name" value="Run_dom"/>
</dbReference>
<dbReference type="SMART" id="SM00593">
    <property type="entry name" value="RUN"/>
    <property type="match status" value="1"/>
</dbReference>
<dbReference type="PROSITE" id="PS50826">
    <property type="entry name" value="RUN"/>
    <property type="match status" value="1"/>
</dbReference>
<dbReference type="Gene3D" id="2.30.30.40">
    <property type="entry name" value="SH3 Domains"/>
    <property type="match status" value="1"/>
</dbReference>
<evidence type="ECO:0000313" key="21">
    <source>
        <dbReference type="RefSeq" id="XP_021087850.1"/>
    </source>
</evidence>
<feature type="region of interest" description="Disordered" evidence="14">
    <location>
        <begin position="636"/>
        <end position="678"/>
    </location>
</feature>
<evidence type="ECO:0000256" key="11">
    <source>
        <dbReference type="ARBA" id="ARBA00078463"/>
    </source>
</evidence>
<feature type="compositionally biased region" description="Low complexity" evidence="14">
    <location>
        <begin position="1300"/>
        <end position="1311"/>
    </location>
</feature>
<dbReference type="CDD" id="cd17702">
    <property type="entry name" value="RUN_RUSC2"/>
    <property type="match status" value="1"/>
</dbReference>
<dbReference type="InterPro" id="IPR047342">
    <property type="entry name" value="RUN_RUSC2"/>
</dbReference>
<keyword evidence="6" id="KW-0597">Phosphoprotein</keyword>
<feature type="compositionally biased region" description="Pro residues" evidence="14">
    <location>
        <begin position="420"/>
        <end position="432"/>
    </location>
</feature>
<feature type="region of interest" description="Disordered" evidence="14">
    <location>
        <begin position="854"/>
        <end position="873"/>
    </location>
</feature>
<dbReference type="RefSeq" id="XP_005078857.1">
    <property type="nucleotide sequence ID" value="XM_005078800.3"/>
</dbReference>
<dbReference type="eggNOG" id="ENOG502QR1I">
    <property type="taxonomic scope" value="Eukaryota"/>
</dbReference>
<dbReference type="Pfam" id="PF02759">
    <property type="entry name" value="RUN"/>
    <property type="match status" value="1"/>
</dbReference>
<dbReference type="RefSeq" id="XP_012975080.1">
    <property type="nucleotide sequence ID" value="XM_013119626.2"/>
</dbReference>
<feature type="compositionally biased region" description="Basic and acidic residues" evidence="14">
    <location>
        <begin position="1403"/>
        <end position="1414"/>
    </location>
</feature>
<dbReference type="FunFam" id="1.20.58.900:FF:000006">
    <property type="entry name" value="RUN and SH3 domain containing 1"/>
    <property type="match status" value="1"/>
</dbReference>
<feature type="compositionally biased region" description="Basic and acidic residues" evidence="14">
    <location>
        <begin position="1204"/>
        <end position="1215"/>
    </location>
</feature>
<reference evidence="18 19" key="1">
    <citation type="submission" date="2025-04" db="UniProtKB">
        <authorList>
            <consortium name="RefSeq"/>
        </authorList>
    </citation>
    <scope>IDENTIFICATION</scope>
</reference>
<evidence type="ECO:0000256" key="14">
    <source>
        <dbReference type="SAM" id="MobiDB-lite"/>
    </source>
</evidence>
<dbReference type="RefSeq" id="XP_012975082.1">
    <property type="nucleotide sequence ID" value="XM_013119628.2"/>
</dbReference>
<feature type="compositionally biased region" description="Polar residues" evidence="14">
    <location>
        <begin position="472"/>
        <end position="485"/>
    </location>
</feature>
<dbReference type="GO" id="GO:0005829">
    <property type="term" value="C:cytosol"/>
    <property type="evidence" value="ECO:0007669"/>
    <property type="project" value="UniProtKB-SubCell"/>
</dbReference>
<feature type="compositionally biased region" description="Low complexity" evidence="14">
    <location>
        <begin position="777"/>
        <end position="787"/>
    </location>
</feature>
<feature type="domain" description="RUN" evidence="16">
    <location>
        <begin position="1016"/>
        <end position="1160"/>
    </location>
</feature>
<feature type="domain" description="SH3" evidence="15">
    <location>
        <begin position="1424"/>
        <end position="1483"/>
    </location>
</feature>
<comment type="subunit">
    <text evidence="9">Associated component of the adapter-like complex 4 (AP-4). Interacts with active RAB1A and RAB1B, and with GOLGA2. Interacts (via RUN domain) with RAB35 (GTP-bound form); the interaction recruits RUSC2 to the plasma membrane.</text>
</comment>
<evidence type="ECO:0000256" key="7">
    <source>
        <dbReference type="ARBA" id="ARBA00023136"/>
    </source>
</evidence>
<feature type="compositionally biased region" description="Polar residues" evidence="14">
    <location>
        <begin position="795"/>
        <end position="818"/>
    </location>
</feature>
<dbReference type="OrthoDB" id="9884296at2759"/>
<dbReference type="Gene3D" id="1.20.58.900">
    <property type="match status" value="1"/>
</dbReference>
<accession>A0A1U8C6J4</accession>
<feature type="compositionally biased region" description="Basic and acidic residues" evidence="14">
    <location>
        <begin position="219"/>
        <end position="229"/>
    </location>
</feature>
<evidence type="ECO:0000256" key="9">
    <source>
        <dbReference type="ARBA" id="ARBA00065409"/>
    </source>
</evidence>
<keyword evidence="7" id="KW-0472">Membrane</keyword>
<feature type="compositionally biased region" description="Low complexity" evidence="14">
    <location>
        <begin position="397"/>
        <end position="412"/>
    </location>
</feature>
<evidence type="ECO:0000313" key="18">
    <source>
        <dbReference type="RefSeq" id="XP_005078857.1"/>
    </source>
</evidence>
<feature type="region of interest" description="Disordered" evidence="14">
    <location>
        <begin position="1401"/>
        <end position="1425"/>
    </location>
</feature>